<evidence type="ECO:0000313" key="2">
    <source>
        <dbReference type="EMBL" id="RRN44508.1"/>
    </source>
</evidence>
<dbReference type="RefSeq" id="WP_125096700.1">
    <property type="nucleotide sequence ID" value="NZ_RRUE01000002.1"/>
</dbReference>
<reference evidence="2 3" key="1">
    <citation type="submission" date="2018-11" db="EMBL/GenBank/DDBJ databases">
        <title>Genome sequencing of Lautropia sp. KCOM 2505 (= ChDC F240).</title>
        <authorList>
            <person name="Kook J.-K."/>
            <person name="Park S.-N."/>
            <person name="Lim Y.K."/>
        </authorList>
    </citation>
    <scope>NUCLEOTIDE SEQUENCE [LARGE SCALE GENOMIC DNA]</scope>
    <source>
        <strain evidence="2 3">KCOM 2505</strain>
    </source>
</reference>
<keyword evidence="1" id="KW-0472">Membrane</keyword>
<evidence type="ECO:0000256" key="1">
    <source>
        <dbReference type="SAM" id="Phobius"/>
    </source>
</evidence>
<feature type="transmembrane region" description="Helical" evidence="1">
    <location>
        <begin position="35"/>
        <end position="56"/>
    </location>
</feature>
<dbReference type="AlphaFoldDB" id="A0A426FP86"/>
<name>A0A426FP86_9BURK</name>
<gene>
    <name evidence="2" type="ORF">EHV23_14585</name>
</gene>
<proteinExistence type="predicted"/>
<keyword evidence="1" id="KW-0812">Transmembrane</keyword>
<feature type="transmembrane region" description="Helical" evidence="1">
    <location>
        <begin position="6"/>
        <end position="28"/>
    </location>
</feature>
<comment type="caution">
    <text evidence="2">The sequence shown here is derived from an EMBL/GenBank/DDBJ whole genome shotgun (WGS) entry which is preliminary data.</text>
</comment>
<organism evidence="2 3">
    <name type="scientific">Lautropia dentalis</name>
    <dbReference type="NCBI Taxonomy" id="2490857"/>
    <lineage>
        <taxon>Bacteria</taxon>
        <taxon>Pseudomonadati</taxon>
        <taxon>Pseudomonadota</taxon>
        <taxon>Betaproteobacteria</taxon>
        <taxon>Burkholderiales</taxon>
        <taxon>Burkholderiaceae</taxon>
        <taxon>Lautropia</taxon>
    </lineage>
</organism>
<feature type="transmembrane region" description="Helical" evidence="1">
    <location>
        <begin position="68"/>
        <end position="86"/>
    </location>
</feature>
<keyword evidence="1" id="KW-1133">Transmembrane helix</keyword>
<sequence>MASFDMNNVVAGAIQGGAVGSCLGWYFMRRPSRALRIYVTSFVTFLAVSLGCQLVFRPDLDLEHTAMRAFWLSLVYAAAFGTVMVLETRRNRRRQADPT</sequence>
<dbReference type="EMBL" id="RRUE01000002">
    <property type="protein sequence ID" value="RRN44508.1"/>
    <property type="molecule type" value="Genomic_DNA"/>
</dbReference>
<keyword evidence="3" id="KW-1185">Reference proteome</keyword>
<protein>
    <submittedName>
        <fullName evidence="2">Uncharacterized protein</fullName>
    </submittedName>
</protein>
<dbReference type="Proteomes" id="UP000270261">
    <property type="component" value="Unassembled WGS sequence"/>
</dbReference>
<evidence type="ECO:0000313" key="3">
    <source>
        <dbReference type="Proteomes" id="UP000270261"/>
    </source>
</evidence>
<accession>A0A426FP86</accession>